<dbReference type="AlphaFoldDB" id="A0ABD5NB77"/>
<name>A0ABD5NB77_9EURY</name>
<evidence type="ECO:0000313" key="2">
    <source>
        <dbReference type="EMBL" id="MFC3476284.1"/>
    </source>
</evidence>
<dbReference type="Proteomes" id="UP001595660">
    <property type="component" value="Unassembled WGS sequence"/>
</dbReference>
<sequence>MAQLSLGDGSPTAVLSGVTSFISAGGKLGNLLSGFVFGMGASLYIGVGRIINAVVTFITTPFESGANAIGTLISGILASPAEILEITAQTTGVRISEEFGWLAFAVGVAVVLGSLYMVTQYLEQEETGDTFVGLPFDTPDLGPFEIGVTEEGEDEQ</sequence>
<feature type="transmembrane region" description="Helical" evidence="1">
    <location>
        <begin position="28"/>
        <end position="47"/>
    </location>
</feature>
<keyword evidence="1" id="KW-0472">Membrane</keyword>
<accession>A0ABD5NB77</accession>
<organism evidence="2 3">
    <name type="scientific">Halobacterium litoreum</name>
    <dbReference type="NCBI Taxonomy" id="2039234"/>
    <lineage>
        <taxon>Archaea</taxon>
        <taxon>Methanobacteriati</taxon>
        <taxon>Methanobacteriota</taxon>
        <taxon>Stenosarchaea group</taxon>
        <taxon>Halobacteria</taxon>
        <taxon>Halobacteriales</taxon>
        <taxon>Halobacteriaceae</taxon>
        <taxon>Halobacterium</taxon>
    </lineage>
</organism>
<proteinExistence type="predicted"/>
<keyword evidence="1" id="KW-0812">Transmembrane</keyword>
<keyword evidence="3" id="KW-1185">Reference proteome</keyword>
<keyword evidence="1" id="KW-1133">Transmembrane helix</keyword>
<comment type="caution">
    <text evidence="2">The sequence shown here is derived from an EMBL/GenBank/DDBJ whole genome shotgun (WGS) entry which is preliminary data.</text>
</comment>
<protein>
    <submittedName>
        <fullName evidence="2">Uncharacterized protein</fullName>
    </submittedName>
</protein>
<dbReference type="RefSeq" id="WP_232572587.1">
    <property type="nucleotide sequence ID" value="NZ_CP089466.1"/>
</dbReference>
<dbReference type="EMBL" id="JBHRWN010000002">
    <property type="protein sequence ID" value="MFC3476284.1"/>
    <property type="molecule type" value="Genomic_DNA"/>
</dbReference>
<evidence type="ECO:0000256" key="1">
    <source>
        <dbReference type="SAM" id="Phobius"/>
    </source>
</evidence>
<evidence type="ECO:0000313" key="3">
    <source>
        <dbReference type="Proteomes" id="UP001595660"/>
    </source>
</evidence>
<reference evidence="2 3" key="1">
    <citation type="journal article" date="2019" name="Int. J. Syst. Evol. Microbiol.">
        <title>The Global Catalogue of Microorganisms (GCM) 10K type strain sequencing project: providing services to taxonomists for standard genome sequencing and annotation.</title>
        <authorList>
            <consortium name="The Broad Institute Genomics Platform"/>
            <consortium name="The Broad Institute Genome Sequencing Center for Infectious Disease"/>
            <person name="Wu L."/>
            <person name="Ma J."/>
        </authorList>
    </citation>
    <scope>NUCLEOTIDE SEQUENCE [LARGE SCALE GENOMIC DNA]</scope>
    <source>
        <strain evidence="2 3">CGMCC 1.12562</strain>
    </source>
</reference>
<feature type="transmembrane region" description="Helical" evidence="1">
    <location>
        <begin position="99"/>
        <end position="118"/>
    </location>
</feature>
<gene>
    <name evidence="2" type="ORF">ACFOKC_00955</name>
</gene>
<dbReference type="GeneID" id="69117806"/>